<comment type="caution">
    <text evidence="1">The sequence shown here is derived from an EMBL/GenBank/DDBJ whole genome shotgun (WGS) entry which is preliminary data.</text>
</comment>
<gene>
    <name evidence="1" type="ORF">ACJ73_08059</name>
</gene>
<dbReference type="OrthoDB" id="4191242at2759"/>
<evidence type="ECO:0000313" key="1">
    <source>
        <dbReference type="EMBL" id="OJD20607.1"/>
    </source>
</evidence>
<reference evidence="1 2" key="1">
    <citation type="submission" date="2015-08" db="EMBL/GenBank/DDBJ databases">
        <title>Emmonsia species relationships and genome sequence.</title>
        <authorList>
            <person name="Cuomo C.A."/>
            <person name="Schwartz I.S."/>
            <person name="Kenyon C."/>
            <person name="De Hoog G.S."/>
            <person name="Govender N.P."/>
            <person name="Botha A."/>
            <person name="Moreno L."/>
            <person name="De Vries M."/>
            <person name="Munoz J.F."/>
            <person name="Stielow J.B."/>
        </authorList>
    </citation>
    <scope>NUCLEOTIDE SEQUENCE [LARGE SCALE GENOMIC DNA]</scope>
    <source>
        <strain evidence="1 2">EI222</strain>
    </source>
</reference>
<dbReference type="STRING" id="1658174.A0A1J9QWP4"/>
<dbReference type="EMBL" id="LGTZ01001789">
    <property type="protein sequence ID" value="OJD20607.1"/>
    <property type="molecule type" value="Genomic_DNA"/>
</dbReference>
<dbReference type="Proteomes" id="UP000242791">
    <property type="component" value="Unassembled WGS sequence"/>
</dbReference>
<proteinExistence type="predicted"/>
<name>A0A1J9QWP4_9EURO</name>
<organism evidence="1 2">
    <name type="scientific">Blastomyces percursus</name>
    <dbReference type="NCBI Taxonomy" id="1658174"/>
    <lineage>
        <taxon>Eukaryota</taxon>
        <taxon>Fungi</taxon>
        <taxon>Dikarya</taxon>
        <taxon>Ascomycota</taxon>
        <taxon>Pezizomycotina</taxon>
        <taxon>Eurotiomycetes</taxon>
        <taxon>Eurotiomycetidae</taxon>
        <taxon>Onygenales</taxon>
        <taxon>Ajellomycetaceae</taxon>
        <taxon>Blastomyces</taxon>
    </lineage>
</organism>
<keyword evidence="2" id="KW-1185">Reference proteome</keyword>
<protein>
    <submittedName>
        <fullName evidence="1">Uncharacterized protein</fullName>
    </submittedName>
</protein>
<evidence type="ECO:0000313" key="2">
    <source>
        <dbReference type="Proteomes" id="UP000242791"/>
    </source>
</evidence>
<dbReference type="VEuPathDB" id="FungiDB:ACJ73_08059"/>
<sequence>MTGRPIQINHLNNLGRKNLMEEINKGDKKRDLLQILKLIIFLQDLRIDIRKDIDIDSIVELFLLCDKNSSIFSFLLQYMSSTSKHSRSDSIAHRRTQSGKISAIPPKIEITQEKMAATPNTVSSAQPTADRMLPYQRLVTPMPIPGAPGALFFDRKDVTAFADRYEAMCTLHLVTGRDILAVLRNYCAGTY</sequence>
<dbReference type="AlphaFoldDB" id="A0A1J9QWP4"/>
<accession>A0A1J9QWP4</accession>